<evidence type="ECO:0000259" key="2">
    <source>
        <dbReference type="Pfam" id="PF16542"/>
    </source>
</evidence>
<sequence length="861" mass="100192">MRITTNVHTIFMLVGPTECGKTTFAKEVLIPGLRFEDESRHLRANVQYLSSDGIRQEVLGHEYDKYDPVMLEASEQAFHLLFEKLKMATSFPINAEFIVLDTTGLAEDFREKVRTIAKENNYHLEVILFDYRNREDYYASERSRKLISSHIHRMKKEVLRAVTREGYTHVHRVRAKDFFSPKDAQANPAYEIVIENREEYLSTILPVHQKYVVVGDVHECVEELKGLLLSHGFAWDGSRLVETDKVRDTKVILAGDWIDKGKNTREIISFLAANQEHFLFVAGNHENFVYKYLRGEAKGVDPDLLESFFDSIQVLDEDEELKETFYQLFSLAKPFYRSIARTGPSFYVTHAPCKKKYLGKLDANSVRHQRNFRIDRSASLEQQLSFLREEAVSNHPFHIFGHISAKQPFRIKNKIHIDTGCVYGNTLTSVVISHKPLYKSQKSRRMVQAEELNALFQREEQVSIQELEPAELRKLHTCMANQVNFISGTMAPADKEEQAMELESLRAGLRYYEDRGVEQVVLQPKYMGSRCNLYVHREIDRCFAVSRNGYRINQVDLTEVYRRMLSRFGSYMEENQIEMLLLDGELLPWRSIGEGLIEKQFRVVEKALESELAFLQANGFEQAWGKLVEEYEQSGFEKDQFHHPKGELIEKYGPALYQNYKHIREQKEMYVPLEQHMEACQTFKKQLELYAGEGEIEYKPFALLKAVYADGSEQIPQGKTSELFSFVSDDECLVVTLSEPKAYERAEHYYSNVTQDRQMEGIVIKPERHDRAVAPFLKVRNPDYLSIVYGYDYRFPHKYRKLMKQKSITQKLKTSMQEYRLGTEMLAIRFADISPANDAYRNVAASLLFEVAKEKEIDPRL</sequence>
<protein>
    <submittedName>
        <fullName evidence="3">Metallophosphoesterase</fullName>
    </submittedName>
</protein>
<proteinExistence type="predicted"/>
<dbReference type="Pfam" id="PF00149">
    <property type="entry name" value="Metallophos"/>
    <property type="match status" value="1"/>
</dbReference>
<dbReference type="Proteomes" id="UP001256827">
    <property type="component" value="Chromosome"/>
</dbReference>
<dbReference type="InterPro" id="IPR050126">
    <property type="entry name" value="Ap4A_hydrolase"/>
</dbReference>
<dbReference type="RefSeq" id="WP_310773806.1">
    <property type="nucleotide sequence ID" value="NZ_CP134050.1"/>
</dbReference>
<accession>A0ABY9TDT7</accession>
<keyword evidence="4" id="KW-1185">Reference proteome</keyword>
<dbReference type="EMBL" id="CP134050">
    <property type="protein sequence ID" value="WNC17511.1"/>
    <property type="molecule type" value="Genomic_DNA"/>
</dbReference>
<evidence type="ECO:0000313" key="4">
    <source>
        <dbReference type="Proteomes" id="UP001256827"/>
    </source>
</evidence>
<evidence type="ECO:0000259" key="1">
    <source>
        <dbReference type="Pfam" id="PF00149"/>
    </source>
</evidence>
<dbReference type="PANTHER" id="PTHR42850:SF4">
    <property type="entry name" value="ZINC-DEPENDENT ENDOPOLYPHOSPHATASE"/>
    <property type="match status" value="1"/>
</dbReference>
<feature type="domain" description="Calcineurin-like phosphoesterase" evidence="1">
    <location>
        <begin position="211"/>
        <end position="397"/>
    </location>
</feature>
<dbReference type="InterPro" id="IPR004843">
    <property type="entry name" value="Calcineurin-like_PHP"/>
</dbReference>
<dbReference type="SUPFAM" id="SSF52540">
    <property type="entry name" value="P-loop containing nucleoside triphosphate hydrolases"/>
    <property type="match status" value="1"/>
</dbReference>
<dbReference type="PANTHER" id="PTHR42850">
    <property type="entry name" value="METALLOPHOSPHOESTERASE"/>
    <property type="match status" value="1"/>
</dbReference>
<gene>
    <name evidence="3" type="ORF">RGB73_14760</name>
</gene>
<dbReference type="InterPro" id="IPR027417">
    <property type="entry name" value="P-loop_NTPase"/>
</dbReference>
<dbReference type="Pfam" id="PF16542">
    <property type="entry name" value="PNKP_ligase"/>
    <property type="match status" value="1"/>
</dbReference>
<dbReference type="SUPFAM" id="SSF56091">
    <property type="entry name" value="DNA ligase/mRNA capping enzyme, catalytic domain"/>
    <property type="match status" value="1"/>
</dbReference>
<organism evidence="3 4">
    <name type="scientific">Brevibacillus brevis</name>
    <name type="common">Bacillus brevis</name>
    <dbReference type="NCBI Taxonomy" id="1393"/>
    <lineage>
        <taxon>Bacteria</taxon>
        <taxon>Bacillati</taxon>
        <taxon>Bacillota</taxon>
        <taxon>Bacilli</taxon>
        <taxon>Bacillales</taxon>
        <taxon>Paenibacillaceae</taxon>
        <taxon>Brevibacillus</taxon>
    </lineage>
</organism>
<dbReference type="Gene3D" id="3.40.50.300">
    <property type="entry name" value="P-loop containing nucleotide triphosphate hydrolases"/>
    <property type="match status" value="1"/>
</dbReference>
<dbReference type="InterPro" id="IPR032380">
    <property type="entry name" value="PNKP_ligase_dom"/>
</dbReference>
<reference evidence="3 4" key="1">
    <citation type="submission" date="2023-09" db="EMBL/GenBank/DDBJ databases">
        <title>Complete Genome and Methylome dissection of Bacillus brevis NEB573 original source of BbsI restriction endonuclease.</title>
        <authorList>
            <person name="Fomenkov A."/>
            <person name="Roberts R.D."/>
        </authorList>
    </citation>
    <scope>NUCLEOTIDE SEQUENCE [LARGE SCALE GENOMIC DNA]</scope>
    <source>
        <strain evidence="3 4">NEB573</strain>
    </source>
</reference>
<evidence type="ECO:0000313" key="3">
    <source>
        <dbReference type="EMBL" id="WNC17511.1"/>
    </source>
</evidence>
<dbReference type="SUPFAM" id="SSF56300">
    <property type="entry name" value="Metallo-dependent phosphatases"/>
    <property type="match status" value="1"/>
</dbReference>
<feature type="domain" description="Polynucleotide kinase-phosphatase ligase" evidence="2">
    <location>
        <begin position="482"/>
        <end position="850"/>
    </location>
</feature>
<dbReference type="Gene3D" id="3.30.470.30">
    <property type="entry name" value="DNA ligase/mRNA capping enzyme"/>
    <property type="match status" value="2"/>
</dbReference>
<dbReference type="InterPro" id="IPR029052">
    <property type="entry name" value="Metallo-depent_PP-like"/>
</dbReference>
<name>A0ABY9TDT7_BREBE</name>
<dbReference type="Gene3D" id="3.60.21.10">
    <property type="match status" value="1"/>
</dbReference>